<evidence type="ECO:0000313" key="1">
    <source>
        <dbReference type="EMBL" id="ODS04597.1"/>
    </source>
</evidence>
<evidence type="ECO:0000313" key="2">
    <source>
        <dbReference type="Proteomes" id="UP000095131"/>
    </source>
</evidence>
<dbReference type="Proteomes" id="UP000095131">
    <property type="component" value="Unassembled WGS sequence"/>
</dbReference>
<name>A0A1E3WHV1_9VIBR</name>
<organism evidence="1 2">
    <name type="scientific">Vibrio scophthalmi</name>
    <dbReference type="NCBI Taxonomy" id="45658"/>
    <lineage>
        <taxon>Bacteria</taxon>
        <taxon>Pseudomonadati</taxon>
        <taxon>Pseudomonadota</taxon>
        <taxon>Gammaproteobacteria</taxon>
        <taxon>Vibrionales</taxon>
        <taxon>Vibrionaceae</taxon>
        <taxon>Vibrio</taxon>
    </lineage>
</organism>
<sequence>MAAKSKKINLAKEQLEDGIDLYFRGRYVSALTLLGAADEVFCGILLETQSYSATDNDWRFIIMLRNYYGTPHISKGEVKKITNGAKNTVKHHDKGNPLELHFDRQGSAYMMLFRAVSHAEMLSVKFNRKRQFYAWANREYGIKKLPITLCQQQA</sequence>
<dbReference type="OrthoDB" id="6059044at2"/>
<dbReference type="AlphaFoldDB" id="A0A1E3WHV1"/>
<reference evidence="1 2" key="1">
    <citation type="submission" date="2016-08" db="EMBL/GenBank/DDBJ databases">
        <title>Genome sequencing of Vibrio scophthalmi strain FP3289, an isolated from Paralichthys olivaceus.</title>
        <authorList>
            <person name="Han H.-J."/>
        </authorList>
    </citation>
    <scope>NUCLEOTIDE SEQUENCE [LARGE SCALE GENOMIC DNA]</scope>
    <source>
        <strain evidence="1 2">FP3289</strain>
    </source>
</reference>
<gene>
    <name evidence="1" type="ORF">VSF3289_03736</name>
</gene>
<accession>A0A1E3WHV1</accession>
<dbReference type="EMBL" id="MDCJ01000007">
    <property type="protein sequence ID" value="ODS04597.1"/>
    <property type="molecule type" value="Genomic_DNA"/>
</dbReference>
<protein>
    <submittedName>
        <fullName evidence="1">Uncharacterized protein</fullName>
    </submittedName>
</protein>
<comment type="caution">
    <text evidence="1">The sequence shown here is derived from an EMBL/GenBank/DDBJ whole genome shotgun (WGS) entry which is preliminary data.</text>
</comment>
<dbReference type="RefSeq" id="WP_069447778.1">
    <property type="nucleotide sequence ID" value="NZ_MDCJ01000007.1"/>
</dbReference>
<proteinExistence type="predicted"/>
<dbReference type="PATRIC" id="fig|45658.8.peg.3707"/>